<name>A0A1M5SV59_9BRAD</name>
<evidence type="ECO:0000313" key="1">
    <source>
        <dbReference type="EMBL" id="SHH42330.1"/>
    </source>
</evidence>
<accession>A0A1M5SV59</accession>
<organism evidence="1 2">
    <name type="scientific">Bradyrhizobium erythrophlei</name>
    <dbReference type="NCBI Taxonomy" id="1437360"/>
    <lineage>
        <taxon>Bacteria</taxon>
        <taxon>Pseudomonadati</taxon>
        <taxon>Pseudomonadota</taxon>
        <taxon>Alphaproteobacteria</taxon>
        <taxon>Hyphomicrobiales</taxon>
        <taxon>Nitrobacteraceae</taxon>
        <taxon>Bradyrhizobium</taxon>
    </lineage>
</organism>
<dbReference type="EMBL" id="LT670818">
    <property type="protein sequence ID" value="SHH42330.1"/>
    <property type="molecule type" value="Genomic_DNA"/>
</dbReference>
<reference evidence="1 2" key="1">
    <citation type="submission" date="2016-11" db="EMBL/GenBank/DDBJ databases">
        <authorList>
            <person name="Jaros S."/>
            <person name="Januszkiewicz K."/>
            <person name="Wedrychowicz H."/>
        </authorList>
    </citation>
    <scope>NUCLEOTIDE SEQUENCE [LARGE SCALE GENOMIC DNA]</scope>
    <source>
        <strain evidence="1 2">GAS242</strain>
    </source>
</reference>
<protein>
    <submittedName>
        <fullName evidence="1">Uncharacterized protein</fullName>
    </submittedName>
</protein>
<dbReference type="Proteomes" id="UP000190675">
    <property type="component" value="Chromosome I"/>
</dbReference>
<dbReference type="RefSeq" id="WP_154073642.1">
    <property type="nucleotide sequence ID" value="NZ_LT670818.1"/>
</dbReference>
<evidence type="ECO:0000313" key="2">
    <source>
        <dbReference type="Proteomes" id="UP000190675"/>
    </source>
</evidence>
<dbReference type="OrthoDB" id="1550740at2"/>
<dbReference type="AlphaFoldDB" id="A0A1M5SV59"/>
<sequence length="81" mass="8843">MVSTDHFRQELLAQLGRAATRGRIDILVNSGELCRSTTRDGSGPGSCCDAMQEEFKLGDTLLLDRTNGAGMTIRYLLPRAN</sequence>
<gene>
    <name evidence="1" type="ORF">SAMN05444169_7391</name>
</gene>
<proteinExistence type="predicted"/>